<feature type="compositionally biased region" description="Low complexity" evidence="1">
    <location>
        <begin position="215"/>
        <end position="239"/>
    </location>
</feature>
<dbReference type="RefSeq" id="WP_213499796.1">
    <property type="nucleotide sequence ID" value="NZ_CP054856.1"/>
</dbReference>
<protein>
    <submittedName>
        <fullName evidence="3">Uncharacterized protein</fullName>
    </submittedName>
</protein>
<feature type="compositionally biased region" description="Low complexity" evidence="1">
    <location>
        <begin position="530"/>
        <end position="541"/>
    </location>
</feature>
<feature type="compositionally biased region" description="Low complexity" evidence="1">
    <location>
        <begin position="445"/>
        <end position="454"/>
    </location>
</feature>
<feature type="region of interest" description="Disordered" evidence="1">
    <location>
        <begin position="211"/>
        <end position="272"/>
    </location>
</feature>
<keyword evidence="2" id="KW-1133">Transmembrane helix</keyword>
<feature type="compositionally biased region" description="Acidic residues" evidence="1">
    <location>
        <begin position="542"/>
        <end position="553"/>
    </location>
</feature>
<feature type="region of interest" description="Disordered" evidence="1">
    <location>
        <begin position="591"/>
        <end position="653"/>
    </location>
</feature>
<feature type="transmembrane region" description="Helical" evidence="2">
    <location>
        <begin position="20"/>
        <end position="40"/>
    </location>
</feature>
<evidence type="ECO:0000313" key="4">
    <source>
        <dbReference type="Proteomes" id="UP000677126"/>
    </source>
</evidence>
<evidence type="ECO:0000256" key="2">
    <source>
        <dbReference type="SAM" id="Phobius"/>
    </source>
</evidence>
<keyword evidence="4" id="KW-1185">Reference proteome</keyword>
<gene>
    <name evidence="3" type="ORF">HT578_12305</name>
</gene>
<organism evidence="3 4">
    <name type="scientific">Novosphingobium decolorationis</name>
    <dbReference type="NCBI Taxonomy" id="2698673"/>
    <lineage>
        <taxon>Bacteria</taxon>
        <taxon>Pseudomonadati</taxon>
        <taxon>Pseudomonadota</taxon>
        <taxon>Alphaproteobacteria</taxon>
        <taxon>Sphingomonadales</taxon>
        <taxon>Sphingomonadaceae</taxon>
        <taxon>Novosphingobium</taxon>
    </lineage>
</organism>
<feature type="compositionally biased region" description="Low complexity" evidence="1">
    <location>
        <begin position="138"/>
        <end position="153"/>
    </location>
</feature>
<feature type="compositionally biased region" description="Acidic residues" evidence="1">
    <location>
        <begin position="501"/>
        <end position="511"/>
    </location>
</feature>
<feature type="region of interest" description="Disordered" evidence="1">
    <location>
        <begin position="103"/>
        <end position="127"/>
    </location>
</feature>
<reference evidence="3 4" key="1">
    <citation type="journal article" date="2021" name="Int. J. Syst. Evol. Microbiol.">
        <title>Novosphingobium decolorationis sp. nov., an aniline blue-decolourizing bacterium isolated from East Pacific sediment.</title>
        <authorList>
            <person name="Chen X."/>
            <person name="Dong B."/>
            <person name="Chen T."/>
            <person name="Ren N."/>
            <person name="Wang J."/>
            <person name="Xu Y."/>
            <person name="Yang J."/>
            <person name="Zhu S."/>
            <person name="Chen J."/>
        </authorList>
    </citation>
    <scope>NUCLEOTIDE SEQUENCE [LARGE SCALE GENOMIC DNA]</scope>
    <source>
        <strain evidence="3 4">502str22</strain>
    </source>
</reference>
<accession>A0ABX8E5X7</accession>
<dbReference type="EMBL" id="CP054856">
    <property type="protein sequence ID" value="QVM84367.1"/>
    <property type="molecule type" value="Genomic_DNA"/>
</dbReference>
<feature type="transmembrane region" description="Helical" evidence="2">
    <location>
        <begin position="67"/>
        <end position="90"/>
    </location>
</feature>
<sequence>MADKMRKTKGGKPPISQHPIFPAIIALWCGALAGLCSIALRPAVVEQAILATGLDTLVPMAAPPLGATFRIALALAMTGLGALLGGFLALRIVRPRPSARAHARAHVDRTEMARDEAPASTRAPAGRRRALANMELETASAQEASAETAEALENSAPEAPKAPAQFETIVAPASAAAPLEETGRGEIAEGILDMREFDLEAYLDNAQAPAAEPDVMPAPREAEAEAPAATAVAPDAPVALESSVSPSRPIPPEAQVFRTGTPSASAPEADVPAAPGQRLFDAYSQAIAARTAAPGFSLLPHKDEEIDEGTETLDEIPTVSEAVATDELRSAQTAPAQAPDVLPFAAAAMAEFTAGAGPRSGAERIAARELDELSPIELLERLALAMTRRRETEALDPAPETSDEPTPAPSTSGPAIPEPYSPEAATEAPPLPTPSAAEEATRPQVEAPEPAPVALARGPFAAPNSEATREPATHEAAQTTPEEASAAKPGLPAAMRGIDFDAFEDEDDEALPDYIPARHIRAPAPPSAPAPFAAPAGLAPAEPEENDAEEESVLEQGYSSLLGLSRPSEAAPSFVRVEEPDDHDEIEPVVIFPGEEARSQTARASSEAPRPFDAAPAGGSEPLAFPRQMQADASLAQSRPFDAPAREDAEETEKALRAALATLQRMSGAA</sequence>
<feature type="compositionally biased region" description="Basic and acidic residues" evidence="1">
    <location>
        <begin position="644"/>
        <end position="653"/>
    </location>
</feature>
<keyword evidence="2" id="KW-0812">Transmembrane</keyword>
<keyword evidence="2" id="KW-0472">Membrane</keyword>
<feature type="compositionally biased region" description="Low complexity" evidence="1">
    <location>
        <begin position="422"/>
        <end position="438"/>
    </location>
</feature>
<evidence type="ECO:0000256" key="1">
    <source>
        <dbReference type="SAM" id="MobiDB-lite"/>
    </source>
</evidence>
<feature type="region of interest" description="Disordered" evidence="1">
    <location>
        <begin position="138"/>
        <end position="157"/>
    </location>
</feature>
<feature type="region of interest" description="Disordered" evidence="1">
    <location>
        <begin position="392"/>
        <end position="555"/>
    </location>
</feature>
<proteinExistence type="predicted"/>
<name>A0ABX8E5X7_9SPHN</name>
<feature type="compositionally biased region" description="Basic and acidic residues" evidence="1">
    <location>
        <begin position="105"/>
        <end position="117"/>
    </location>
</feature>
<dbReference type="Proteomes" id="UP000677126">
    <property type="component" value="Chromosome"/>
</dbReference>
<evidence type="ECO:0000313" key="3">
    <source>
        <dbReference type="EMBL" id="QVM84367.1"/>
    </source>
</evidence>